<comment type="similarity">
    <text evidence="1 4">Belongs to the inositol phosphokinase (IPK) family.</text>
</comment>
<gene>
    <name evidence="5" type="ORF">ROZALSC1DRAFT_18057</name>
</gene>
<evidence type="ECO:0000313" key="6">
    <source>
        <dbReference type="Proteomes" id="UP000281549"/>
    </source>
</evidence>
<accession>A0A4P9YA04</accession>
<dbReference type="Proteomes" id="UP000281549">
    <property type="component" value="Unassembled WGS sequence"/>
</dbReference>
<sequence length="183" mass="20892">RQEYIKLENLLANCSKPCVMDVKMGVRLYDDEADAAKIEKMKKLAESTTSSVIGFRIAGIKYFRDNQYHVLDKSFGKSLTPGNISTGLGTFFDGIPCRKLSLVMDKVINRLEHIKHVVQVKKPRLYSTSLLFYYDFDDPIEANVNLIDFAHSYANKNDYESDDGFIFGIDNLIESLKILQSFK</sequence>
<dbReference type="GO" id="GO:0005737">
    <property type="term" value="C:cytoplasm"/>
    <property type="evidence" value="ECO:0007669"/>
    <property type="project" value="TreeGrafter"/>
</dbReference>
<dbReference type="GO" id="GO:0032958">
    <property type="term" value="P:inositol phosphate biosynthetic process"/>
    <property type="evidence" value="ECO:0007669"/>
    <property type="project" value="InterPro"/>
</dbReference>
<feature type="non-terminal residue" evidence="5">
    <location>
        <position position="1"/>
    </location>
</feature>
<dbReference type="SUPFAM" id="SSF56104">
    <property type="entry name" value="SAICAR synthase-like"/>
    <property type="match status" value="1"/>
</dbReference>
<dbReference type="Gene3D" id="3.30.470.160">
    <property type="entry name" value="Inositol polyphosphate kinase"/>
    <property type="match status" value="1"/>
</dbReference>
<dbReference type="GO" id="GO:0005634">
    <property type="term" value="C:nucleus"/>
    <property type="evidence" value="ECO:0007669"/>
    <property type="project" value="TreeGrafter"/>
</dbReference>
<dbReference type="InterPro" id="IPR005522">
    <property type="entry name" value="IPK"/>
</dbReference>
<dbReference type="InterPro" id="IPR038286">
    <property type="entry name" value="IPK_sf"/>
</dbReference>
<dbReference type="EC" id="2.7.-.-" evidence="4"/>
<protein>
    <recommendedName>
        <fullName evidence="4">Kinase</fullName>
        <ecNumber evidence="4">2.7.-.-</ecNumber>
    </recommendedName>
</protein>
<dbReference type="AlphaFoldDB" id="A0A4P9YA04"/>
<evidence type="ECO:0000313" key="5">
    <source>
        <dbReference type="EMBL" id="RKP16043.1"/>
    </source>
</evidence>
<evidence type="ECO:0000256" key="2">
    <source>
        <dbReference type="ARBA" id="ARBA00022679"/>
    </source>
</evidence>
<reference evidence="6" key="1">
    <citation type="journal article" date="2018" name="Nat. Microbiol.">
        <title>Leveraging single-cell genomics to expand the fungal tree of life.</title>
        <authorList>
            <person name="Ahrendt S.R."/>
            <person name="Quandt C.A."/>
            <person name="Ciobanu D."/>
            <person name="Clum A."/>
            <person name="Salamov A."/>
            <person name="Andreopoulos B."/>
            <person name="Cheng J.F."/>
            <person name="Woyke T."/>
            <person name="Pelin A."/>
            <person name="Henrissat B."/>
            <person name="Reynolds N.K."/>
            <person name="Benny G.L."/>
            <person name="Smith M.E."/>
            <person name="James T.Y."/>
            <person name="Grigoriev I.V."/>
        </authorList>
    </citation>
    <scope>NUCLEOTIDE SEQUENCE [LARGE SCALE GENOMIC DNA]</scope>
    <source>
        <strain evidence="6">CSF55</strain>
    </source>
</reference>
<dbReference type="PANTHER" id="PTHR12400:SF21">
    <property type="entry name" value="KINASE"/>
    <property type="match status" value="1"/>
</dbReference>
<evidence type="ECO:0000256" key="3">
    <source>
        <dbReference type="ARBA" id="ARBA00022777"/>
    </source>
</evidence>
<evidence type="ECO:0000256" key="4">
    <source>
        <dbReference type="RuleBase" id="RU363090"/>
    </source>
</evidence>
<proteinExistence type="inferred from homology"/>
<name>A0A4P9YA04_ROZAC</name>
<keyword evidence="2 4" id="KW-0808">Transferase</keyword>
<dbReference type="GO" id="GO:0016301">
    <property type="term" value="F:kinase activity"/>
    <property type="evidence" value="ECO:0007669"/>
    <property type="project" value="UniProtKB-KW"/>
</dbReference>
<dbReference type="Pfam" id="PF03770">
    <property type="entry name" value="IPK"/>
    <property type="match status" value="1"/>
</dbReference>
<evidence type="ECO:0000256" key="1">
    <source>
        <dbReference type="ARBA" id="ARBA00007374"/>
    </source>
</evidence>
<organism evidence="5 6">
    <name type="scientific">Rozella allomycis (strain CSF55)</name>
    <dbReference type="NCBI Taxonomy" id="988480"/>
    <lineage>
        <taxon>Eukaryota</taxon>
        <taxon>Fungi</taxon>
        <taxon>Fungi incertae sedis</taxon>
        <taxon>Cryptomycota</taxon>
        <taxon>Cryptomycota incertae sedis</taxon>
        <taxon>Rozella</taxon>
    </lineage>
</organism>
<keyword evidence="3 4" id="KW-0418">Kinase</keyword>
<dbReference type="EMBL" id="ML007094">
    <property type="protein sequence ID" value="RKP16043.1"/>
    <property type="molecule type" value="Genomic_DNA"/>
</dbReference>
<dbReference type="PANTHER" id="PTHR12400">
    <property type="entry name" value="INOSITOL POLYPHOSPHATE KINASE"/>
    <property type="match status" value="1"/>
</dbReference>